<dbReference type="InterPro" id="IPR011047">
    <property type="entry name" value="Quinoprotein_ADH-like_sf"/>
</dbReference>
<gene>
    <name evidence="4" type="ORF">SAMN05421825_0396</name>
</gene>
<name>A0A1G7GAC3_9FLAO</name>
<feature type="signal peptide" evidence="2">
    <location>
        <begin position="1"/>
        <end position="18"/>
    </location>
</feature>
<dbReference type="Pfam" id="PF18962">
    <property type="entry name" value="Por_Secre_tail"/>
    <property type="match status" value="1"/>
</dbReference>
<dbReference type="NCBIfam" id="TIGR04183">
    <property type="entry name" value="Por_Secre_tail"/>
    <property type="match status" value="1"/>
</dbReference>
<feature type="domain" description="Secretion system C-terminal sorting" evidence="3">
    <location>
        <begin position="923"/>
        <end position="989"/>
    </location>
</feature>
<evidence type="ECO:0000256" key="2">
    <source>
        <dbReference type="SAM" id="SignalP"/>
    </source>
</evidence>
<keyword evidence="5" id="KW-1185">Reference proteome</keyword>
<sequence>MKKLYFLTILFLSIFSIAQENSLNTTKLFQVNTYNGGQLLKTMFDSDGNHISTGYANGPYNFLNETIPTIGINDFYIAKTDKNTGGKIWLKTLNAGIGGKIQPYYITIDNNNNIYVAATFEGTIEINGNSYVPTEAGKVIILKYDNDGTLLWGAKIEQPAIYNNSNAKIVTEGNILFYLNDRNLLNLNVDNGEIINQKMYTDITISSIQLKNNELFLSCSANNTIQVLGSNFNTNAGFILKTDLNFEPKSFLKLYGNPNQSSRIFDILISDDNTLYIILSLSFSGNLIAESSSGYIKTGLKNANQTGYTSNFWVAKFNLDFTNSEWIYGHLSNSYISPFWGPKLYKGSNSDVNIVFGQPNLSGYYYNNIFYSFTGRAFFNIKKDGTLRNSINGIPFDNYNGYYDVDIKHDSENIYVTVPRFDFSNTEGFYSTDILKKENNEADLSIIRTYQPNSEFGYLRSRELFKVYENGDIYNSYVTKGKLFNYFGQENEKTANNNIISKLSSNGNLQWKIKAEGVIDNYTDYWIEGHRIDINNNKEIVSVFNCYHDDFSSCKIVDSKGYFEEFYSGAKISKFNDDGSLKWSNYLGFWVGWPGGPFAKDISAYYDNEGNVIIVGKTNSTNIFYNNEEFQVPGNSFFILKLDTDGNKIFFKSFPYIIGSELFTRFDQQNNIYMFFNVENQNSDMHFDSVTIPQNGQSNYKFVMLKMNSQGNVILAKNYLSNNAGNVEYVSTDVKFDGENFVLYGYTSDNMNLQNEPFINPYPDTLYNSTSLISKITILGDILWSYPFFSSGYSNSLPDSSIKNYNSNNIDFDEYKNIYIIDIWRGSLNYRSNEIPAVSNLYTKLLKLDSNANLKYYKSIDYSESNPYLSVYGKDKVAIASNSFKNSVLDHTLDDLGGFNNYILFLEKEELATQDIPKSTFNVYPNPTSDFINIYTKDKINNIEIYDSTGRKLTTEFNSNNQIDVRKLIKGIYYIRIITDKNNLTSKFIKK</sequence>
<dbReference type="PANTHER" id="PTHR35580:SF1">
    <property type="entry name" value="PHYTASE-LIKE DOMAIN-CONTAINING PROTEIN"/>
    <property type="match status" value="1"/>
</dbReference>
<evidence type="ECO:0000313" key="4">
    <source>
        <dbReference type="EMBL" id="SDE85070.1"/>
    </source>
</evidence>
<dbReference type="EMBL" id="FNBH01000001">
    <property type="protein sequence ID" value="SDE85070.1"/>
    <property type="molecule type" value="Genomic_DNA"/>
</dbReference>
<dbReference type="OrthoDB" id="9811934at2"/>
<dbReference type="PANTHER" id="PTHR35580">
    <property type="entry name" value="CELL SURFACE GLYCOPROTEIN (S-LAYER PROTEIN)-LIKE PROTEIN"/>
    <property type="match status" value="1"/>
</dbReference>
<reference evidence="5" key="1">
    <citation type="submission" date="2016-10" db="EMBL/GenBank/DDBJ databases">
        <authorList>
            <person name="Varghese N."/>
            <person name="Submissions S."/>
        </authorList>
    </citation>
    <scope>NUCLEOTIDE SEQUENCE [LARGE SCALE GENOMIC DNA]</scope>
    <source>
        <strain evidence="5">DSM 19684</strain>
    </source>
</reference>
<dbReference type="STRING" id="454006.SAMN05421825_0396"/>
<proteinExistence type="predicted"/>
<organism evidence="4 5">
    <name type="scientific">Epilithonimonas hungarica</name>
    <dbReference type="NCBI Taxonomy" id="454006"/>
    <lineage>
        <taxon>Bacteria</taxon>
        <taxon>Pseudomonadati</taxon>
        <taxon>Bacteroidota</taxon>
        <taxon>Flavobacteriia</taxon>
        <taxon>Flavobacteriales</taxon>
        <taxon>Weeksellaceae</taxon>
        <taxon>Chryseobacterium group</taxon>
        <taxon>Epilithonimonas</taxon>
    </lineage>
</organism>
<evidence type="ECO:0000313" key="5">
    <source>
        <dbReference type="Proteomes" id="UP000199203"/>
    </source>
</evidence>
<dbReference type="InterPro" id="IPR026444">
    <property type="entry name" value="Secre_tail"/>
</dbReference>
<dbReference type="RefSeq" id="WP_089870942.1">
    <property type="nucleotide sequence ID" value="NZ_FNBH01000001.1"/>
</dbReference>
<keyword evidence="1 2" id="KW-0732">Signal</keyword>
<evidence type="ECO:0000256" key="1">
    <source>
        <dbReference type="ARBA" id="ARBA00022729"/>
    </source>
</evidence>
<evidence type="ECO:0000259" key="3">
    <source>
        <dbReference type="Pfam" id="PF18962"/>
    </source>
</evidence>
<dbReference type="Proteomes" id="UP000199203">
    <property type="component" value="Unassembled WGS sequence"/>
</dbReference>
<protein>
    <submittedName>
        <fullName evidence="4">Por secretion system C-terminal sorting domain-containing protein</fullName>
    </submittedName>
</protein>
<feature type="chain" id="PRO_5011695328" evidence="2">
    <location>
        <begin position="19"/>
        <end position="991"/>
    </location>
</feature>
<accession>A0A1G7GAC3</accession>
<dbReference type="AlphaFoldDB" id="A0A1G7GAC3"/>
<dbReference type="InterPro" id="IPR052918">
    <property type="entry name" value="Motility_Chemotaxis_Reg"/>
</dbReference>
<dbReference type="SUPFAM" id="SSF50998">
    <property type="entry name" value="Quinoprotein alcohol dehydrogenase-like"/>
    <property type="match status" value="1"/>
</dbReference>